<dbReference type="RefSeq" id="WP_092153114.1">
    <property type="nucleotide sequence ID" value="NZ_FNBX01000004.1"/>
</dbReference>
<proteinExistence type="inferred from homology"/>
<dbReference type="SMART" id="SM00926">
    <property type="entry name" value="Molybdop_Fe4S4"/>
    <property type="match status" value="1"/>
</dbReference>
<evidence type="ECO:0000259" key="9">
    <source>
        <dbReference type="PROSITE" id="PS51669"/>
    </source>
</evidence>
<keyword evidence="7" id="KW-0408">Iron</keyword>
<dbReference type="Gene3D" id="3.40.228.10">
    <property type="entry name" value="Dimethylsulfoxide Reductase, domain 2"/>
    <property type="match status" value="1"/>
</dbReference>
<dbReference type="InterPro" id="IPR050612">
    <property type="entry name" value="Prok_Mopterin_Oxidored"/>
</dbReference>
<dbReference type="GO" id="GO:0046872">
    <property type="term" value="F:metal ion binding"/>
    <property type="evidence" value="ECO:0007669"/>
    <property type="project" value="UniProtKB-KW"/>
</dbReference>
<dbReference type="GO" id="GO:0043546">
    <property type="term" value="F:molybdopterin cofactor binding"/>
    <property type="evidence" value="ECO:0007669"/>
    <property type="project" value="InterPro"/>
</dbReference>
<dbReference type="Gene3D" id="3.30.2070.10">
    <property type="entry name" value="Formate dehydrogenase/DMSO reductase"/>
    <property type="match status" value="1"/>
</dbReference>
<evidence type="ECO:0000313" key="10">
    <source>
        <dbReference type="EMBL" id="SDF38350.1"/>
    </source>
</evidence>
<dbReference type="Pfam" id="PF00384">
    <property type="entry name" value="Molybdopterin"/>
    <property type="match status" value="1"/>
</dbReference>
<reference evidence="11" key="1">
    <citation type="submission" date="2016-10" db="EMBL/GenBank/DDBJ databases">
        <authorList>
            <person name="Varghese N."/>
            <person name="Submissions S."/>
        </authorList>
    </citation>
    <scope>NUCLEOTIDE SEQUENCE [LARGE SCALE GENOMIC DNA]</scope>
    <source>
        <strain evidence="11">KHC7</strain>
    </source>
</reference>
<dbReference type="Pfam" id="PF04879">
    <property type="entry name" value="Molybdop_Fe4S4"/>
    <property type="match status" value="1"/>
</dbReference>
<dbReference type="STRING" id="571438.SAMN05192586_104167"/>
<feature type="domain" description="4Fe-4S Mo/W bis-MGD-type" evidence="9">
    <location>
        <begin position="4"/>
        <end position="59"/>
    </location>
</feature>
<accession>A0A1G7KN35</accession>
<dbReference type="PANTHER" id="PTHR43742:SF9">
    <property type="entry name" value="TETRATHIONATE REDUCTASE SUBUNIT A"/>
    <property type="match status" value="1"/>
</dbReference>
<keyword evidence="5" id="KW-0732">Signal</keyword>
<dbReference type="CDD" id="cd02778">
    <property type="entry name" value="MopB_CT_Thiosulfate-R-like"/>
    <property type="match status" value="1"/>
</dbReference>
<name>A0A1G7KN35_9BACT</name>
<keyword evidence="6" id="KW-0560">Oxidoreductase</keyword>
<evidence type="ECO:0000256" key="4">
    <source>
        <dbReference type="ARBA" id="ARBA00022723"/>
    </source>
</evidence>
<evidence type="ECO:0000256" key="1">
    <source>
        <dbReference type="ARBA" id="ARBA00010312"/>
    </source>
</evidence>
<dbReference type="PANTHER" id="PTHR43742">
    <property type="entry name" value="TRIMETHYLAMINE-N-OXIDE REDUCTASE"/>
    <property type="match status" value="1"/>
</dbReference>
<dbReference type="Pfam" id="PF01568">
    <property type="entry name" value="Molydop_binding"/>
    <property type="match status" value="1"/>
</dbReference>
<dbReference type="EMBL" id="FNBX01000004">
    <property type="protein sequence ID" value="SDF38350.1"/>
    <property type="molecule type" value="Genomic_DNA"/>
</dbReference>
<dbReference type="PROSITE" id="PS51669">
    <property type="entry name" value="4FE4S_MOW_BIS_MGD"/>
    <property type="match status" value="1"/>
</dbReference>
<dbReference type="Gene3D" id="3.40.50.740">
    <property type="match status" value="1"/>
</dbReference>
<dbReference type="GO" id="GO:0016491">
    <property type="term" value="F:oxidoreductase activity"/>
    <property type="evidence" value="ECO:0007669"/>
    <property type="project" value="UniProtKB-KW"/>
</dbReference>
<dbReference type="SUPFAM" id="SSF50692">
    <property type="entry name" value="ADC-like"/>
    <property type="match status" value="1"/>
</dbReference>
<evidence type="ECO:0000256" key="2">
    <source>
        <dbReference type="ARBA" id="ARBA00022485"/>
    </source>
</evidence>
<evidence type="ECO:0000256" key="6">
    <source>
        <dbReference type="ARBA" id="ARBA00023002"/>
    </source>
</evidence>
<dbReference type="InterPro" id="IPR006657">
    <property type="entry name" value="MoPterin_dinucl-bd_dom"/>
</dbReference>
<dbReference type="Proteomes" id="UP000199355">
    <property type="component" value="Unassembled WGS sequence"/>
</dbReference>
<dbReference type="Gene3D" id="2.40.40.20">
    <property type="match status" value="1"/>
</dbReference>
<sequence>MDAVQQIHSVCGMCSVRCPITVEQSNNAVSMIYGNRQSPLKGALCARGVAGKALEEDAERPHGPLIRVGERGEGKWREVSWDEALDYVARKVRAAQEQYGRETVLWSDREGPFTDLYRAFMRGLGSPNVCTHSPSCDLNTHHACKAVFGYGRGMMVYDYANCKHLVLQTRNIFEAINVGEARTVMRALRGGCKLSVIDIRHTVTASKADNVFIIRPGSDYAFNLAVIHTLIAQELYDKAYVAAYATGFEELRAFVTPYTPAWAAAECGVEAQAIEDLARALAAAAPHVIWHPGWMTSRYSDSFQVSRTALVITALLGGFATPGGILPGRTPKDCGKPDLKKFTDLYPAPQCPRADGLGRDNKAFDTGKGMLHRAFRAINAPEGTPPVKIYFAWRHDPLQGFPDPDALRELFSGLDLLVSVSFSWSDTAWYADVVLPLSTYLARDSIIAGKKGLKPQFFVRRQAVRPKFDSRADWEIISGLARRLGLDALAFSSVEDVWNYQLQGTGLSITDFDAKGFVSLTRDPLYADLKTLKIPTASGKIELASTGYGAKAGLPMLQPYTAPTPPPPDAFRITFGRAAVHTQGHTVNNPLLFEQMPENTAWIHTQRAKAAGLAPGDRVRVLDAKGVSMGEVGIKVTDLIHPEALFVVHGFGHKLSCESRAFHKGVSDSLCLRGGLTMEDAAGGGLSLQEHFVTLEKVAF</sequence>
<gene>
    <name evidence="10" type="ORF">SAMN05192586_104167</name>
</gene>
<dbReference type="Gene3D" id="2.20.25.90">
    <property type="entry name" value="ADC-like domains"/>
    <property type="match status" value="1"/>
</dbReference>
<dbReference type="AlphaFoldDB" id="A0A1G7KN35"/>
<dbReference type="InterPro" id="IPR009010">
    <property type="entry name" value="Asp_de-COase-like_dom_sf"/>
</dbReference>
<dbReference type="GO" id="GO:0051539">
    <property type="term" value="F:4 iron, 4 sulfur cluster binding"/>
    <property type="evidence" value="ECO:0007669"/>
    <property type="project" value="UniProtKB-KW"/>
</dbReference>
<comment type="similarity">
    <text evidence="1">Belongs to the prokaryotic molybdopterin-containing oxidoreductase family.</text>
</comment>
<keyword evidence="2" id="KW-0004">4Fe-4S</keyword>
<dbReference type="SUPFAM" id="SSF53706">
    <property type="entry name" value="Formate dehydrogenase/DMSO reductase, domains 1-3"/>
    <property type="match status" value="1"/>
</dbReference>
<evidence type="ECO:0000256" key="8">
    <source>
        <dbReference type="ARBA" id="ARBA00023014"/>
    </source>
</evidence>
<protein>
    <submittedName>
        <fullName evidence="10">Monomeric thiosulfate reductase apoprotein</fullName>
    </submittedName>
</protein>
<evidence type="ECO:0000256" key="3">
    <source>
        <dbReference type="ARBA" id="ARBA00022505"/>
    </source>
</evidence>
<organism evidence="10 11">
    <name type="scientific">Desulfovibrio legallii</name>
    <dbReference type="NCBI Taxonomy" id="571438"/>
    <lineage>
        <taxon>Bacteria</taxon>
        <taxon>Pseudomonadati</taxon>
        <taxon>Thermodesulfobacteriota</taxon>
        <taxon>Desulfovibrionia</taxon>
        <taxon>Desulfovibrionales</taxon>
        <taxon>Desulfovibrionaceae</taxon>
        <taxon>Desulfovibrio</taxon>
    </lineage>
</organism>
<evidence type="ECO:0000313" key="11">
    <source>
        <dbReference type="Proteomes" id="UP000199355"/>
    </source>
</evidence>
<dbReference type="OrthoDB" id="9803192at2"/>
<keyword evidence="3" id="KW-0500">Molybdenum</keyword>
<keyword evidence="11" id="KW-1185">Reference proteome</keyword>
<evidence type="ECO:0000256" key="7">
    <source>
        <dbReference type="ARBA" id="ARBA00023004"/>
    </source>
</evidence>
<dbReference type="InterPro" id="IPR006656">
    <property type="entry name" value="Mopterin_OxRdtase"/>
</dbReference>
<keyword evidence="4" id="KW-0479">Metal-binding</keyword>
<keyword evidence="8" id="KW-0411">Iron-sulfur</keyword>
<dbReference type="InterPro" id="IPR006963">
    <property type="entry name" value="Mopterin_OxRdtase_4Fe-4S_dom"/>
</dbReference>
<evidence type="ECO:0000256" key="5">
    <source>
        <dbReference type="ARBA" id="ARBA00022729"/>
    </source>
</evidence>